<dbReference type="RefSeq" id="WP_099518004.1">
    <property type="nucleotide sequence ID" value="NZ_CP016808.1"/>
</dbReference>
<sequence>MIAKVGDIYVVFEERLQQYAACQVIRIKEQASSRHKDLAAVLELDWHSDQLPTEDELQHIKPLVCNYYFWNDRWDYSFVDANVPKHYRLVGNIPPIIEAECNSYAGWRTGGSLYRQLQWEAIPAELRARFKAAAGSSEQVDIAGFPAKLSTSTIRQGALEQLDDWSELHKLPCLTAIHTSHPYKPELLAYLRDTPFITELSLDDPRATELDFTGTSLNRLILKADDVESLTLPKGLSQLSLVGTVSEKLRIYAEHDGKELLLMVDKQAASHYGLSQLGALHIRGVADIDLAELAGQFPHLHELRIWGAPGYAANMGKIVKLIGLHTFTTYDLFGFSGEEFPLPDTLPQLSMLWLDSLPADAAKTIKARYKKAVASGLDLSVTKPRKPEWMAENLTNPFRDWDGREHITSTNAKKAKNLYKKMLGELGMLEKQAASGMNAAEVHAALAALVTDFTVTLNKMDSRSGFIETIEREEIYEVLHELLKNAKLSLAESGIEADLDKLIDIFDAERDF</sequence>
<name>A0A1B2DG83_9BACL</name>
<protein>
    <recommendedName>
        <fullName evidence="2">Gliding motility protein</fullName>
    </recommendedName>
</protein>
<accession>A0A1B2DG83</accession>
<dbReference type="AlphaFoldDB" id="A0A1B2DG83"/>
<organism evidence="1">
    <name type="scientific">Paenibacillus sp. BIHB 4019</name>
    <dbReference type="NCBI Taxonomy" id="1870819"/>
    <lineage>
        <taxon>Bacteria</taxon>
        <taxon>Bacillati</taxon>
        <taxon>Bacillota</taxon>
        <taxon>Bacilli</taxon>
        <taxon>Bacillales</taxon>
        <taxon>Paenibacillaceae</taxon>
        <taxon>Paenibacillus</taxon>
    </lineage>
</organism>
<evidence type="ECO:0000313" key="1">
    <source>
        <dbReference type="EMBL" id="ANY66722.1"/>
    </source>
</evidence>
<dbReference type="EMBL" id="CP016808">
    <property type="protein sequence ID" value="ANY66722.1"/>
    <property type="molecule type" value="Genomic_DNA"/>
</dbReference>
<evidence type="ECO:0008006" key="2">
    <source>
        <dbReference type="Google" id="ProtNLM"/>
    </source>
</evidence>
<proteinExistence type="predicted"/>
<reference evidence="1" key="1">
    <citation type="submission" date="2016-08" db="EMBL/GenBank/DDBJ databases">
        <title>Complete Genome Seqeunce of Paenibacillus sp. BIHB 4019 from tea rhizoplane.</title>
        <authorList>
            <person name="Thakur R."/>
            <person name="Swarnkar M.K."/>
            <person name="Gulati A."/>
        </authorList>
    </citation>
    <scope>NUCLEOTIDE SEQUENCE [LARGE SCALE GENOMIC DNA]</scope>
    <source>
        <strain evidence="1">BIHB4019</strain>
    </source>
</reference>
<gene>
    <name evidence="1" type="ORF">BBD42_09795</name>
</gene>